<organism evidence="1 2">
    <name type="scientific">Escherichia phage FL33</name>
    <dbReference type="NCBI Taxonomy" id="3128059"/>
    <lineage>
        <taxon>Viruses</taxon>
        <taxon>Duplodnaviria</taxon>
        <taxon>Heunggongvirae</taxon>
        <taxon>Uroviricota</taxon>
        <taxon>Caudoviricetes</taxon>
        <taxon>Pantevenvirales</taxon>
        <taxon>Straboviridae</taxon>
        <taxon>Tevenvirinae</taxon>
        <taxon>Tequatrovirus</taxon>
    </lineage>
</organism>
<reference evidence="1" key="1">
    <citation type="submission" date="2024-02" db="EMBL/GenBank/DDBJ databases">
        <title>Gp38 adhesins of Straboviridae phages target specific extracellular receptor loops.</title>
        <authorList>
            <person name="Lutz V.T."/>
            <person name="De Sousa V.K."/>
            <person name="Taylor N.M.I."/>
            <person name="Nugen S.R."/>
            <person name="Gambino M."/>
            <person name="Brondsted L."/>
        </authorList>
    </citation>
    <scope>NUCLEOTIDE SEQUENCE</scope>
</reference>
<evidence type="ECO:0000313" key="1">
    <source>
        <dbReference type="EMBL" id="XAO17124.1"/>
    </source>
</evidence>
<evidence type="ECO:0000313" key="2">
    <source>
        <dbReference type="Proteomes" id="UP001480487"/>
    </source>
</evidence>
<dbReference type="EMBL" id="PP400788">
    <property type="protein sequence ID" value="XAO17124.1"/>
    <property type="molecule type" value="Genomic_DNA"/>
</dbReference>
<proteinExistence type="predicted"/>
<accession>A0AAX4R5E9</accession>
<sequence length="30" mass="3501">MILKTRWYDLDDGMMAFQLIELTGMAVPKI</sequence>
<protein>
    <submittedName>
        <fullName evidence="1">Uncharacterized protein</fullName>
    </submittedName>
</protein>
<dbReference type="Proteomes" id="UP001480487">
    <property type="component" value="Segment"/>
</dbReference>
<name>A0AAX4R5E9_9CAUD</name>